<keyword evidence="1" id="KW-0472">Membrane</keyword>
<evidence type="ECO:0000256" key="1">
    <source>
        <dbReference type="SAM" id="Phobius"/>
    </source>
</evidence>
<proteinExistence type="predicted"/>
<reference evidence="2" key="1">
    <citation type="journal article" date="2022" name="New Phytol.">
        <title>Evolutionary transition to the ectomycorrhizal habit in the genomes of a hyperdiverse lineage of mushroom-forming fungi.</title>
        <authorList>
            <person name="Looney B."/>
            <person name="Miyauchi S."/>
            <person name="Morin E."/>
            <person name="Drula E."/>
            <person name="Courty P.E."/>
            <person name="Kohler A."/>
            <person name="Kuo A."/>
            <person name="LaButti K."/>
            <person name="Pangilinan J."/>
            <person name="Lipzen A."/>
            <person name="Riley R."/>
            <person name="Andreopoulos W."/>
            <person name="He G."/>
            <person name="Johnson J."/>
            <person name="Nolan M."/>
            <person name="Tritt A."/>
            <person name="Barry K.W."/>
            <person name="Grigoriev I.V."/>
            <person name="Nagy L.G."/>
            <person name="Hibbett D."/>
            <person name="Henrissat B."/>
            <person name="Matheny P.B."/>
            <person name="Labbe J."/>
            <person name="Martin F.M."/>
        </authorList>
    </citation>
    <scope>NUCLEOTIDE SEQUENCE</scope>
    <source>
        <strain evidence="2">BPL690</strain>
    </source>
</reference>
<evidence type="ECO:0000313" key="3">
    <source>
        <dbReference type="Proteomes" id="UP001203297"/>
    </source>
</evidence>
<keyword evidence="1" id="KW-0812">Transmembrane</keyword>
<sequence>MDLSSLFYNPLFYDGFMGLLVIGSFYFPCPTAKLSFNTLMIAQDGNVCLGESMLYSV</sequence>
<gene>
    <name evidence="2" type="ORF">B0F90DRAFT_1744934</name>
</gene>
<name>A0AAD4M075_9AGAM</name>
<keyword evidence="1" id="KW-1133">Transmembrane helix</keyword>
<dbReference type="AlphaFoldDB" id="A0AAD4M075"/>
<accession>A0AAD4M075</accession>
<keyword evidence="3" id="KW-1185">Reference proteome</keyword>
<feature type="transmembrane region" description="Helical" evidence="1">
    <location>
        <begin position="6"/>
        <end position="27"/>
    </location>
</feature>
<protein>
    <submittedName>
        <fullName evidence="2">Uncharacterized protein</fullName>
    </submittedName>
</protein>
<dbReference type="EMBL" id="WTXG01000046">
    <property type="protein sequence ID" value="KAI0296763.1"/>
    <property type="molecule type" value="Genomic_DNA"/>
</dbReference>
<organism evidence="2 3">
    <name type="scientific">Multifurca ochricompacta</name>
    <dbReference type="NCBI Taxonomy" id="376703"/>
    <lineage>
        <taxon>Eukaryota</taxon>
        <taxon>Fungi</taxon>
        <taxon>Dikarya</taxon>
        <taxon>Basidiomycota</taxon>
        <taxon>Agaricomycotina</taxon>
        <taxon>Agaricomycetes</taxon>
        <taxon>Russulales</taxon>
        <taxon>Russulaceae</taxon>
        <taxon>Multifurca</taxon>
    </lineage>
</organism>
<evidence type="ECO:0000313" key="2">
    <source>
        <dbReference type="EMBL" id="KAI0296763.1"/>
    </source>
</evidence>
<comment type="caution">
    <text evidence="2">The sequence shown here is derived from an EMBL/GenBank/DDBJ whole genome shotgun (WGS) entry which is preliminary data.</text>
</comment>
<feature type="non-terminal residue" evidence="2">
    <location>
        <position position="57"/>
    </location>
</feature>
<dbReference type="Proteomes" id="UP001203297">
    <property type="component" value="Unassembled WGS sequence"/>
</dbReference>